<organism evidence="3 4">
    <name type="scientific">Arthrobotrys conoides</name>
    <dbReference type="NCBI Taxonomy" id="74498"/>
    <lineage>
        <taxon>Eukaryota</taxon>
        <taxon>Fungi</taxon>
        <taxon>Dikarya</taxon>
        <taxon>Ascomycota</taxon>
        <taxon>Pezizomycotina</taxon>
        <taxon>Orbiliomycetes</taxon>
        <taxon>Orbiliales</taxon>
        <taxon>Orbiliaceae</taxon>
        <taxon>Arthrobotrys</taxon>
    </lineage>
</organism>
<evidence type="ECO:0000256" key="1">
    <source>
        <dbReference type="SAM" id="MobiDB-lite"/>
    </source>
</evidence>
<sequence length="668" mass="75563">MPSQLLLFLLFSPTPTLSFYLIALNHLRTPWSRLTPSTNLPNPMKYASRGTCYPIPITYAPVGDYIEALGIYNIPYEEGVRAIGFWDTPTCDSPIRTGNTGPSPSGNGMRVRPKSFRSLAPFQEVNKPNGYLSGEKVEVEKTTVISMKAPSMIGNFIPRKWEIDTWFTEAPWWLPEVNQQYIYRYIRDWIEMALQRQAGIHPMNIWGVYNDMSRSVPAEIADVLEENAARQGRELSKLYTNPVIPRNLVKTPDFLERVEWRRQQLEEGVVARNARGMGFGFRMFRNDLVEDELGDGPSYEESTNYGLGDLQVSDMELADQEAALYEQSQSQPQSLNLLPEDQVINQPVDIEQPRQIPSYDFTNEELPDLMNTRDPQIAIDQEKTEAEKGVPPPFWLQNDPDFTLSPPNDLSFLDLEPENEDTSLKNPVANPDPYAQFNEIDFYDPESMVVGGRIPPEVNRVLQNTGVPRISRSELENLQFEELDPFTRALEEAERDYARENADTDISNSPGNSSRVINSGNNEIQEPINSWRPSGGEQSQPAIDQNRNKENPPPNLNQIIAQIPNSHPSIKIFGTGTQGPSIESNFGFRNFLEPSQVDNASTLKQGVLQNEALLRSLSSCDTRPTLQQVDEGNGPEVPNEGPQEYQEEDEGDPLEIVNQLKKKRKTSR</sequence>
<protein>
    <submittedName>
        <fullName evidence="3">Uncharacterized protein</fullName>
    </submittedName>
</protein>
<keyword evidence="2" id="KW-0732">Signal</keyword>
<feature type="chain" id="PRO_5042950860" evidence="2">
    <location>
        <begin position="19"/>
        <end position="668"/>
    </location>
</feature>
<evidence type="ECO:0000313" key="4">
    <source>
        <dbReference type="Proteomes" id="UP001307849"/>
    </source>
</evidence>
<keyword evidence="4" id="KW-1185">Reference proteome</keyword>
<name>A0AAN8RL12_9PEZI</name>
<feature type="compositionally biased region" description="Polar residues" evidence="1">
    <location>
        <begin position="504"/>
        <end position="545"/>
    </location>
</feature>
<reference evidence="3 4" key="1">
    <citation type="submission" date="2019-10" db="EMBL/GenBank/DDBJ databases">
        <authorList>
            <person name="Palmer J.M."/>
        </authorList>
    </citation>
    <scope>NUCLEOTIDE SEQUENCE [LARGE SCALE GENOMIC DNA]</scope>
    <source>
        <strain evidence="3 4">TWF506</strain>
    </source>
</reference>
<evidence type="ECO:0000313" key="3">
    <source>
        <dbReference type="EMBL" id="KAK6502663.1"/>
    </source>
</evidence>
<accession>A0AAN8RL12</accession>
<proteinExistence type="predicted"/>
<dbReference type="Proteomes" id="UP001307849">
    <property type="component" value="Unassembled WGS sequence"/>
</dbReference>
<gene>
    <name evidence="3" type="ORF">TWF506_003241</name>
</gene>
<dbReference type="AlphaFoldDB" id="A0AAN8RL12"/>
<feature type="region of interest" description="Disordered" evidence="1">
    <location>
        <begin position="499"/>
        <end position="560"/>
    </location>
</feature>
<dbReference type="EMBL" id="JAVHJM010000011">
    <property type="protein sequence ID" value="KAK6502663.1"/>
    <property type="molecule type" value="Genomic_DNA"/>
</dbReference>
<evidence type="ECO:0000256" key="2">
    <source>
        <dbReference type="SAM" id="SignalP"/>
    </source>
</evidence>
<comment type="caution">
    <text evidence="3">The sequence shown here is derived from an EMBL/GenBank/DDBJ whole genome shotgun (WGS) entry which is preliminary data.</text>
</comment>
<feature type="signal peptide" evidence="2">
    <location>
        <begin position="1"/>
        <end position="18"/>
    </location>
</feature>
<feature type="region of interest" description="Disordered" evidence="1">
    <location>
        <begin position="623"/>
        <end position="668"/>
    </location>
</feature>